<evidence type="ECO:0000259" key="13">
    <source>
        <dbReference type="PROSITE" id="PS50885"/>
    </source>
</evidence>
<feature type="domain" description="HAMP" evidence="13">
    <location>
        <begin position="78"/>
        <end position="133"/>
    </location>
</feature>
<dbReference type="InterPro" id="IPR005467">
    <property type="entry name" value="His_kinase_dom"/>
</dbReference>
<dbReference type="EMBL" id="JACHHO010000005">
    <property type="protein sequence ID" value="MBB5205808.1"/>
    <property type="molecule type" value="Genomic_DNA"/>
</dbReference>
<evidence type="ECO:0000256" key="3">
    <source>
        <dbReference type="ARBA" id="ARBA00012438"/>
    </source>
</evidence>
<accession>A0A840S8H4</accession>
<evidence type="ECO:0000256" key="6">
    <source>
        <dbReference type="ARBA" id="ARBA00022692"/>
    </source>
</evidence>
<dbReference type="Gene3D" id="1.10.287.130">
    <property type="match status" value="1"/>
</dbReference>
<proteinExistence type="predicted"/>
<dbReference type="GO" id="GO:0005886">
    <property type="term" value="C:plasma membrane"/>
    <property type="evidence" value="ECO:0007669"/>
    <property type="project" value="TreeGrafter"/>
</dbReference>
<protein>
    <recommendedName>
        <fullName evidence="3">histidine kinase</fullName>
        <ecNumber evidence="3">2.7.13.3</ecNumber>
    </recommendedName>
</protein>
<dbReference type="Gene3D" id="3.30.565.10">
    <property type="entry name" value="Histidine kinase-like ATPase, C-terminal domain"/>
    <property type="match status" value="1"/>
</dbReference>
<dbReference type="CDD" id="cd06225">
    <property type="entry name" value="HAMP"/>
    <property type="match status" value="1"/>
</dbReference>
<dbReference type="PANTHER" id="PTHR45436:SF5">
    <property type="entry name" value="SENSOR HISTIDINE KINASE TRCS"/>
    <property type="match status" value="1"/>
</dbReference>
<dbReference type="Pfam" id="PF00512">
    <property type="entry name" value="HisKA"/>
    <property type="match status" value="1"/>
</dbReference>
<dbReference type="EC" id="2.7.13.3" evidence="3"/>
<dbReference type="RefSeq" id="WP_175423500.1">
    <property type="nucleotide sequence ID" value="NZ_CP040709.1"/>
</dbReference>
<dbReference type="PROSITE" id="PS50109">
    <property type="entry name" value="HIS_KIN"/>
    <property type="match status" value="1"/>
</dbReference>
<dbReference type="SMART" id="SM00304">
    <property type="entry name" value="HAMP"/>
    <property type="match status" value="1"/>
</dbReference>
<evidence type="ECO:0000256" key="8">
    <source>
        <dbReference type="ARBA" id="ARBA00022989"/>
    </source>
</evidence>
<dbReference type="PROSITE" id="PS50885">
    <property type="entry name" value="HAMP"/>
    <property type="match status" value="1"/>
</dbReference>
<keyword evidence="8 11" id="KW-1133">Transmembrane helix</keyword>
<dbReference type="InterPro" id="IPR036097">
    <property type="entry name" value="HisK_dim/P_sf"/>
</dbReference>
<dbReference type="PRINTS" id="PR00344">
    <property type="entry name" value="BCTRLSENSOR"/>
</dbReference>
<dbReference type="SMART" id="SM00387">
    <property type="entry name" value="HATPase_c"/>
    <property type="match status" value="1"/>
</dbReference>
<dbReference type="Proteomes" id="UP000554837">
    <property type="component" value="Unassembled WGS sequence"/>
</dbReference>
<dbReference type="InterPro" id="IPR050428">
    <property type="entry name" value="TCS_sensor_his_kinase"/>
</dbReference>
<evidence type="ECO:0000256" key="5">
    <source>
        <dbReference type="ARBA" id="ARBA00022679"/>
    </source>
</evidence>
<evidence type="ECO:0000313" key="14">
    <source>
        <dbReference type="EMBL" id="MBB5205808.1"/>
    </source>
</evidence>
<comment type="catalytic activity">
    <reaction evidence="1">
        <text>ATP + protein L-histidine = ADP + protein N-phospho-L-histidine.</text>
        <dbReference type="EC" id="2.7.13.3"/>
    </reaction>
</comment>
<comment type="caution">
    <text evidence="14">The sequence shown here is derived from an EMBL/GenBank/DDBJ whole genome shotgun (WGS) entry which is preliminary data.</text>
</comment>
<dbReference type="InterPro" id="IPR003660">
    <property type="entry name" value="HAMP_dom"/>
</dbReference>
<evidence type="ECO:0000313" key="15">
    <source>
        <dbReference type="Proteomes" id="UP000554837"/>
    </source>
</evidence>
<organism evidence="14 15">
    <name type="scientific">Inhella inkyongensis</name>
    <dbReference type="NCBI Taxonomy" id="392593"/>
    <lineage>
        <taxon>Bacteria</taxon>
        <taxon>Pseudomonadati</taxon>
        <taxon>Pseudomonadota</taxon>
        <taxon>Betaproteobacteria</taxon>
        <taxon>Burkholderiales</taxon>
        <taxon>Sphaerotilaceae</taxon>
        <taxon>Inhella</taxon>
    </lineage>
</organism>
<keyword evidence="4" id="KW-0597">Phosphoprotein</keyword>
<evidence type="ECO:0000256" key="2">
    <source>
        <dbReference type="ARBA" id="ARBA00004370"/>
    </source>
</evidence>
<feature type="domain" description="Histidine kinase" evidence="12">
    <location>
        <begin position="141"/>
        <end position="359"/>
    </location>
</feature>
<dbReference type="AlphaFoldDB" id="A0A840S8H4"/>
<sequence>MDAQGRLIWGRLPPADRPSLEEAVVLEGRTVALARLVPRPEAPEALDRLFLRRQLLGLVGVGVIVALLAALAAWWLAGRWLRPLTEVQRASHRLAQGDFSLRLPRRTSKRRNEFDALVDDVNHLAASLQTLEASRRRWIAELSHELRTPLTVLRGELDAVRDGVRPLNAERVESLVREVARLRRLADDFHWLALADLQALPCAPQALDPTALLQQALARHQDAARQTGLLLDLRLDPALPRTVHWDGERINQVLDNLISNALAYTDAPGEVRLSARPLNAEQLELRVDDSPPGVAPEALARLFEPLYRADPARQRRDGAGSGLGLSIARAWVLRHGGQIQARPSPLGGLGLVITLPLQTPQEPTR</sequence>
<keyword evidence="9" id="KW-0902">Two-component regulatory system</keyword>
<dbReference type="InterPro" id="IPR036890">
    <property type="entry name" value="HATPase_C_sf"/>
</dbReference>
<dbReference type="GO" id="GO:0000155">
    <property type="term" value="F:phosphorelay sensor kinase activity"/>
    <property type="evidence" value="ECO:0007669"/>
    <property type="project" value="InterPro"/>
</dbReference>
<dbReference type="InterPro" id="IPR003661">
    <property type="entry name" value="HisK_dim/P_dom"/>
</dbReference>
<dbReference type="SUPFAM" id="SSF158472">
    <property type="entry name" value="HAMP domain-like"/>
    <property type="match status" value="1"/>
</dbReference>
<keyword evidence="7 14" id="KW-0418">Kinase</keyword>
<dbReference type="InterPro" id="IPR004358">
    <property type="entry name" value="Sig_transdc_His_kin-like_C"/>
</dbReference>
<keyword evidence="10 11" id="KW-0472">Membrane</keyword>
<dbReference type="Gene3D" id="6.10.340.10">
    <property type="match status" value="1"/>
</dbReference>
<evidence type="ECO:0000256" key="10">
    <source>
        <dbReference type="ARBA" id="ARBA00023136"/>
    </source>
</evidence>
<comment type="subcellular location">
    <subcellularLocation>
        <location evidence="2">Membrane</location>
    </subcellularLocation>
</comment>
<dbReference type="InterPro" id="IPR003594">
    <property type="entry name" value="HATPase_dom"/>
</dbReference>
<evidence type="ECO:0000256" key="4">
    <source>
        <dbReference type="ARBA" id="ARBA00022553"/>
    </source>
</evidence>
<feature type="transmembrane region" description="Helical" evidence="11">
    <location>
        <begin position="55"/>
        <end position="77"/>
    </location>
</feature>
<dbReference type="CDD" id="cd00082">
    <property type="entry name" value="HisKA"/>
    <property type="match status" value="1"/>
</dbReference>
<keyword evidence="5 14" id="KW-0808">Transferase</keyword>
<evidence type="ECO:0000256" key="11">
    <source>
        <dbReference type="SAM" id="Phobius"/>
    </source>
</evidence>
<dbReference type="Pfam" id="PF00672">
    <property type="entry name" value="HAMP"/>
    <property type="match status" value="1"/>
</dbReference>
<dbReference type="Pfam" id="PF02518">
    <property type="entry name" value="HATPase_c"/>
    <property type="match status" value="1"/>
</dbReference>
<dbReference type="SUPFAM" id="SSF47384">
    <property type="entry name" value="Homodimeric domain of signal transducing histidine kinase"/>
    <property type="match status" value="1"/>
</dbReference>
<name>A0A840S8H4_9BURK</name>
<dbReference type="PANTHER" id="PTHR45436">
    <property type="entry name" value="SENSOR HISTIDINE KINASE YKOH"/>
    <property type="match status" value="1"/>
</dbReference>
<evidence type="ECO:0000259" key="12">
    <source>
        <dbReference type="PROSITE" id="PS50109"/>
    </source>
</evidence>
<evidence type="ECO:0000256" key="1">
    <source>
        <dbReference type="ARBA" id="ARBA00000085"/>
    </source>
</evidence>
<gene>
    <name evidence="14" type="ORF">HNQ51_003135</name>
</gene>
<evidence type="ECO:0000256" key="7">
    <source>
        <dbReference type="ARBA" id="ARBA00022777"/>
    </source>
</evidence>
<keyword evidence="15" id="KW-1185">Reference proteome</keyword>
<dbReference type="SUPFAM" id="SSF55874">
    <property type="entry name" value="ATPase domain of HSP90 chaperone/DNA topoisomerase II/histidine kinase"/>
    <property type="match status" value="1"/>
</dbReference>
<keyword evidence="6 11" id="KW-0812">Transmembrane</keyword>
<evidence type="ECO:0000256" key="9">
    <source>
        <dbReference type="ARBA" id="ARBA00023012"/>
    </source>
</evidence>
<dbReference type="SMART" id="SM00388">
    <property type="entry name" value="HisKA"/>
    <property type="match status" value="1"/>
</dbReference>
<reference evidence="14 15" key="1">
    <citation type="submission" date="2020-08" db="EMBL/GenBank/DDBJ databases">
        <title>Genomic Encyclopedia of Type Strains, Phase IV (KMG-IV): sequencing the most valuable type-strain genomes for metagenomic binning, comparative biology and taxonomic classification.</title>
        <authorList>
            <person name="Goeker M."/>
        </authorList>
    </citation>
    <scope>NUCLEOTIDE SEQUENCE [LARGE SCALE GENOMIC DNA]</scope>
    <source>
        <strain evidence="14 15">DSM 23958</strain>
    </source>
</reference>